<evidence type="ECO:0000259" key="5">
    <source>
        <dbReference type="PROSITE" id="PS51202"/>
    </source>
</evidence>
<dbReference type="InterPro" id="IPR050144">
    <property type="entry name" value="AAE_transporter"/>
</dbReference>
<dbReference type="SUPFAM" id="SSF116726">
    <property type="entry name" value="TrkA C-terminal domain-like"/>
    <property type="match status" value="1"/>
</dbReference>
<dbReference type="Gene3D" id="1.10.10.10">
    <property type="entry name" value="Winged helix-like DNA-binding domain superfamily/Winged helix DNA-binding domain"/>
    <property type="match status" value="1"/>
</dbReference>
<keyword evidence="3" id="KW-0804">Transcription</keyword>
<dbReference type="GO" id="GO:0003677">
    <property type="term" value="F:DNA binding"/>
    <property type="evidence" value="ECO:0007669"/>
    <property type="project" value="UniProtKB-KW"/>
</dbReference>
<dbReference type="RefSeq" id="WP_129029581.1">
    <property type="nucleotide sequence ID" value="NZ_QMAP01000001.1"/>
</dbReference>
<protein>
    <submittedName>
        <fullName evidence="6">GntR family transcriptional regulator</fullName>
    </submittedName>
</protein>
<dbReference type="InterPro" id="IPR036390">
    <property type="entry name" value="WH_DNA-bd_sf"/>
</dbReference>
<dbReference type="PROSITE" id="PS50949">
    <property type="entry name" value="HTH_GNTR"/>
    <property type="match status" value="1"/>
</dbReference>
<dbReference type="AlphaFoldDB" id="A0A4Q0VH17"/>
<organism evidence="6 7">
    <name type="scientific">Clostridium tetani</name>
    <dbReference type="NCBI Taxonomy" id="1513"/>
    <lineage>
        <taxon>Bacteria</taxon>
        <taxon>Bacillati</taxon>
        <taxon>Bacillota</taxon>
        <taxon>Clostridia</taxon>
        <taxon>Eubacteriales</taxon>
        <taxon>Clostridiaceae</taxon>
        <taxon>Clostridium</taxon>
    </lineage>
</organism>
<dbReference type="PANTHER" id="PTHR30445">
    <property type="entry name" value="K(+)_H(+) ANTIPORTER SUBUNIT KHTT"/>
    <property type="match status" value="1"/>
</dbReference>
<comment type="caution">
    <text evidence="6">The sequence shown here is derived from an EMBL/GenBank/DDBJ whole genome shotgun (WGS) entry which is preliminary data.</text>
</comment>
<evidence type="ECO:0000256" key="1">
    <source>
        <dbReference type="ARBA" id="ARBA00023015"/>
    </source>
</evidence>
<proteinExistence type="predicted"/>
<feature type="domain" description="HTH gntR-type" evidence="4">
    <location>
        <begin position="7"/>
        <end position="75"/>
    </location>
</feature>
<dbReference type="SUPFAM" id="SSF46785">
    <property type="entry name" value="Winged helix' DNA-binding domain"/>
    <property type="match status" value="1"/>
</dbReference>
<dbReference type="GO" id="GO:0008324">
    <property type="term" value="F:monoatomic cation transmembrane transporter activity"/>
    <property type="evidence" value="ECO:0007669"/>
    <property type="project" value="InterPro"/>
</dbReference>
<evidence type="ECO:0000259" key="4">
    <source>
        <dbReference type="PROSITE" id="PS50949"/>
    </source>
</evidence>
<dbReference type="PANTHER" id="PTHR30445:SF8">
    <property type="entry name" value="K(+)_H(+) ANTIPORTER SUBUNIT KHTT"/>
    <property type="match status" value="1"/>
</dbReference>
<dbReference type="Pfam" id="PF00392">
    <property type="entry name" value="GntR"/>
    <property type="match status" value="1"/>
</dbReference>
<dbReference type="PROSITE" id="PS51202">
    <property type="entry name" value="RCK_C"/>
    <property type="match status" value="1"/>
</dbReference>
<dbReference type="CDD" id="cd07377">
    <property type="entry name" value="WHTH_GntR"/>
    <property type="match status" value="1"/>
</dbReference>
<evidence type="ECO:0000256" key="3">
    <source>
        <dbReference type="ARBA" id="ARBA00023163"/>
    </source>
</evidence>
<dbReference type="GO" id="GO:0003700">
    <property type="term" value="F:DNA-binding transcription factor activity"/>
    <property type="evidence" value="ECO:0007669"/>
    <property type="project" value="InterPro"/>
</dbReference>
<dbReference type="InterPro" id="IPR000524">
    <property type="entry name" value="Tscrpt_reg_HTH_GntR"/>
</dbReference>
<dbReference type="InterPro" id="IPR006037">
    <property type="entry name" value="RCK_C"/>
</dbReference>
<dbReference type="SMART" id="SM00345">
    <property type="entry name" value="HTH_GNTR"/>
    <property type="match status" value="1"/>
</dbReference>
<dbReference type="InterPro" id="IPR036388">
    <property type="entry name" value="WH-like_DNA-bd_sf"/>
</dbReference>
<feature type="domain" description="RCK C-terminal" evidence="5">
    <location>
        <begin position="121"/>
        <end position="206"/>
    </location>
</feature>
<keyword evidence="2" id="KW-0238">DNA-binding</keyword>
<dbReference type="GO" id="GO:0006813">
    <property type="term" value="P:potassium ion transport"/>
    <property type="evidence" value="ECO:0007669"/>
    <property type="project" value="InterPro"/>
</dbReference>
<evidence type="ECO:0000256" key="2">
    <source>
        <dbReference type="ARBA" id="ARBA00023125"/>
    </source>
</evidence>
<keyword evidence="1" id="KW-0805">Transcription regulation</keyword>
<gene>
    <name evidence="6" type="ORF">DP130_00480</name>
</gene>
<reference evidence="6 7" key="1">
    <citation type="submission" date="2018-06" db="EMBL/GenBank/DDBJ databases">
        <title>Genome conservation of Clostridium tetani.</title>
        <authorList>
            <person name="Bruggemann H."/>
            <person name="Popoff M.R."/>
        </authorList>
    </citation>
    <scope>NUCLEOTIDE SEQUENCE [LARGE SCALE GENOMIC DNA]</scope>
    <source>
        <strain evidence="6 7">2017.061</strain>
    </source>
</reference>
<evidence type="ECO:0000313" key="6">
    <source>
        <dbReference type="EMBL" id="RXI50482.1"/>
    </source>
</evidence>
<dbReference type="Proteomes" id="UP000290921">
    <property type="component" value="Unassembled WGS sequence"/>
</dbReference>
<accession>A0A4Q0VH17</accession>
<dbReference type="Pfam" id="PF02080">
    <property type="entry name" value="TrkA_C"/>
    <property type="match status" value="1"/>
</dbReference>
<dbReference type="Gene3D" id="3.30.70.1450">
    <property type="entry name" value="Regulator of K+ conductance, C-terminal domain"/>
    <property type="match status" value="1"/>
</dbReference>
<name>A0A4Q0VH17_CLOTA</name>
<dbReference type="InterPro" id="IPR036721">
    <property type="entry name" value="RCK_C_sf"/>
</dbReference>
<evidence type="ECO:0000313" key="7">
    <source>
        <dbReference type="Proteomes" id="UP000290921"/>
    </source>
</evidence>
<dbReference type="EMBL" id="QMAP01000001">
    <property type="protein sequence ID" value="RXI50482.1"/>
    <property type="molecule type" value="Genomic_DNA"/>
</dbReference>
<sequence>MKCHQGGALYKNIALDIANRIVMGELKIDEKISGRSTLASMYNVSPETIRRAIALLEDMDVVLSTKGSGIEILSVSAAERFIEKHKDNEYLATVRENIVELMDRKKKIDNEIQINFDKILDFTDRFKNITPFTLIEVEVKKECVVLGKKVNELRFWQATGATILAYRRKGNIIISPGPNYVFQEEDVIVVIGNGNVYEKINRFLYNRNKDE</sequence>